<keyword evidence="8" id="KW-0067">ATP-binding</keyword>
<evidence type="ECO:0000256" key="6">
    <source>
        <dbReference type="ARBA" id="ARBA00022777"/>
    </source>
</evidence>
<organism evidence="16 17">
    <name type="scientific">Vibrio bivalvicida</name>
    <dbReference type="NCBI Taxonomy" id="1276888"/>
    <lineage>
        <taxon>Bacteria</taxon>
        <taxon>Pseudomonadati</taxon>
        <taxon>Pseudomonadota</taxon>
        <taxon>Gammaproteobacteria</taxon>
        <taxon>Vibrionales</taxon>
        <taxon>Vibrionaceae</taxon>
        <taxon>Vibrio</taxon>
        <taxon>Vibrio oreintalis group</taxon>
    </lineage>
</organism>
<dbReference type="EMBL" id="LLEI02000021">
    <property type="protein sequence ID" value="OAJ95055.1"/>
    <property type="molecule type" value="Genomic_DNA"/>
</dbReference>
<dbReference type="SMART" id="SM00388">
    <property type="entry name" value="HisKA"/>
    <property type="match status" value="1"/>
</dbReference>
<evidence type="ECO:0000256" key="2">
    <source>
        <dbReference type="ARBA" id="ARBA00012438"/>
    </source>
</evidence>
<dbReference type="InterPro" id="IPR005467">
    <property type="entry name" value="His_kinase_dom"/>
</dbReference>
<keyword evidence="6 16" id="KW-0418">Kinase</keyword>
<evidence type="ECO:0000256" key="5">
    <source>
        <dbReference type="ARBA" id="ARBA00022741"/>
    </source>
</evidence>
<accession>A0A177Y3I6</accession>
<dbReference type="SUPFAM" id="SSF52172">
    <property type="entry name" value="CheY-like"/>
    <property type="match status" value="1"/>
</dbReference>
<evidence type="ECO:0000256" key="9">
    <source>
        <dbReference type="ARBA" id="ARBA00023012"/>
    </source>
</evidence>
<dbReference type="InterPro" id="IPR011006">
    <property type="entry name" value="CheY-like_superfamily"/>
</dbReference>
<dbReference type="PANTHER" id="PTHR45339:SF1">
    <property type="entry name" value="HYBRID SIGNAL TRANSDUCTION HISTIDINE KINASE J"/>
    <property type="match status" value="1"/>
</dbReference>
<evidence type="ECO:0000256" key="10">
    <source>
        <dbReference type="ARBA" id="ARBA00064003"/>
    </source>
</evidence>
<evidence type="ECO:0000313" key="16">
    <source>
        <dbReference type="EMBL" id="OAJ95055.1"/>
    </source>
</evidence>
<evidence type="ECO:0000256" key="3">
    <source>
        <dbReference type="ARBA" id="ARBA00022553"/>
    </source>
</evidence>
<evidence type="ECO:0000256" key="11">
    <source>
        <dbReference type="ARBA" id="ARBA00068150"/>
    </source>
</evidence>
<evidence type="ECO:0000256" key="12">
    <source>
        <dbReference type="PROSITE-ProRule" id="PRU00169"/>
    </source>
</evidence>
<dbReference type="Proteomes" id="UP000078406">
    <property type="component" value="Unassembled WGS sequence"/>
</dbReference>
<dbReference type="CDD" id="cd17546">
    <property type="entry name" value="REC_hyHK_CKI1_RcsC-like"/>
    <property type="match status" value="1"/>
</dbReference>
<feature type="modified residue" description="4-aspartylphosphate" evidence="12">
    <location>
        <position position="805"/>
    </location>
</feature>
<dbReference type="SMART" id="SM00387">
    <property type="entry name" value="HATPase_c"/>
    <property type="match status" value="1"/>
</dbReference>
<dbReference type="InterPro" id="IPR003661">
    <property type="entry name" value="HisK_dim/P_dom"/>
</dbReference>
<proteinExistence type="predicted"/>
<dbReference type="GO" id="GO:0005524">
    <property type="term" value="F:ATP binding"/>
    <property type="evidence" value="ECO:0007669"/>
    <property type="project" value="UniProtKB-KW"/>
</dbReference>
<comment type="subunit">
    <text evidence="10">At low DSF concentrations, interacts with RpfF.</text>
</comment>
<feature type="domain" description="Histidine kinase" evidence="14">
    <location>
        <begin position="394"/>
        <end position="610"/>
    </location>
</feature>
<keyword evidence="4" id="KW-0808">Transferase</keyword>
<evidence type="ECO:0000313" key="17">
    <source>
        <dbReference type="Proteomes" id="UP000078406"/>
    </source>
</evidence>
<reference evidence="16 17" key="1">
    <citation type="journal article" date="2016" name="Syst. Appl. Microbiol.">
        <title>Vibrio bivalvicida sp. nov., a novel larval pathogen for bivalve molluscs reared in a hatchery.</title>
        <authorList>
            <person name="Dubert J."/>
            <person name="Romalde J.L."/>
            <person name="Prado S."/>
            <person name="Barja J.L."/>
        </authorList>
    </citation>
    <scope>NUCLEOTIDE SEQUENCE [LARGE SCALE GENOMIC DNA]</scope>
    <source>
        <strain evidence="16 17">605</strain>
    </source>
</reference>
<name>A0A177Y3I6_9VIBR</name>
<comment type="catalytic activity">
    <reaction evidence="1">
        <text>ATP + protein L-histidine = ADP + protein N-phospho-L-histidine.</text>
        <dbReference type="EC" id="2.7.13.3"/>
    </reaction>
</comment>
<dbReference type="Pfam" id="PF00072">
    <property type="entry name" value="Response_reg"/>
    <property type="match status" value="1"/>
</dbReference>
<dbReference type="InterPro" id="IPR004358">
    <property type="entry name" value="Sig_transdc_His_kin-like_C"/>
</dbReference>
<dbReference type="InterPro" id="IPR036097">
    <property type="entry name" value="HisK_dim/P_sf"/>
</dbReference>
<dbReference type="Gene3D" id="3.30.565.10">
    <property type="entry name" value="Histidine kinase-like ATPase, C-terminal domain"/>
    <property type="match status" value="1"/>
</dbReference>
<evidence type="ECO:0000259" key="14">
    <source>
        <dbReference type="PROSITE" id="PS50109"/>
    </source>
</evidence>
<keyword evidence="3 12" id="KW-0597">Phosphoprotein</keyword>
<dbReference type="PROSITE" id="PS50110">
    <property type="entry name" value="RESPONSE_REGULATORY"/>
    <property type="match status" value="1"/>
</dbReference>
<evidence type="ECO:0000256" key="4">
    <source>
        <dbReference type="ARBA" id="ARBA00022679"/>
    </source>
</evidence>
<dbReference type="Gene3D" id="1.10.287.130">
    <property type="match status" value="1"/>
</dbReference>
<keyword evidence="13" id="KW-0175">Coiled coil</keyword>
<evidence type="ECO:0000256" key="8">
    <source>
        <dbReference type="ARBA" id="ARBA00022840"/>
    </source>
</evidence>
<keyword evidence="9" id="KW-0902">Two-component regulatory system</keyword>
<dbReference type="CDD" id="cd16922">
    <property type="entry name" value="HATPase_EvgS-ArcB-TorS-like"/>
    <property type="match status" value="1"/>
</dbReference>
<dbReference type="FunFam" id="1.10.287.130:FF:000002">
    <property type="entry name" value="Two-component osmosensing histidine kinase"/>
    <property type="match status" value="1"/>
</dbReference>
<evidence type="ECO:0000256" key="13">
    <source>
        <dbReference type="SAM" id="Coils"/>
    </source>
</evidence>
<protein>
    <recommendedName>
        <fullName evidence="11">Sensory/regulatory protein RpfC</fullName>
        <ecNumber evidence="2">2.7.13.3</ecNumber>
    </recommendedName>
</protein>
<dbReference type="GO" id="GO:0000155">
    <property type="term" value="F:phosphorelay sensor kinase activity"/>
    <property type="evidence" value="ECO:0007669"/>
    <property type="project" value="InterPro"/>
</dbReference>
<dbReference type="GO" id="GO:0016787">
    <property type="term" value="F:hydrolase activity"/>
    <property type="evidence" value="ECO:0007669"/>
    <property type="project" value="UniProtKB-KW"/>
</dbReference>
<dbReference type="SMART" id="SM00448">
    <property type="entry name" value="REC"/>
    <property type="match status" value="1"/>
</dbReference>
<dbReference type="Pfam" id="PF00512">
    <property type="entry name" value="HisKA"/>
    <property type="match status" value="1"/>
</dbReference>
<dbReference type="EC" id="2.7.13.3" evidence="2"/>
<dbReference type="CDD" id="cd00082">
    <property type="entry name" value="HisKA"/>
    <property type="match status" value="1"/>
</dbReference>
<keyword evidence="7" id="KW-0378">Hydrolase</keyword>
<evidence type="ECO:0000256" key="7">
    <source>
        <dbReference type="ARBA" id="ARBA00022801"/>
    </source>
</evidence>
<dbReference type="FunFam" id="3.30.565.10:FF:000010">
    <property type="entry name" value="Sensor histidine kinase RcsC"/>
    <property type="match status" value="1"/>
</dbReference>
<dbReference type="Gene3D" id="3.40.50.2300">
    <property type="match status" value="1"/>
</dbReference>
<evidence type="ECO:0000256" key="1">
    <source>
        <dbReference type="ARBA" id="ARBA00000085"/>
    </source>
</evidence>
<gene>
    <name evidence="16" type="ORF">APB76_07170</name>
</gene>
<comment type="caution">
    <text evidence="16">The sequence shown here is derived from an EMBL/GenBank/DDBJ whole genome shotgun (WGS) entry which is preliminary data.</text>
</comment>
<feature type="domain" description="Response regulatory" evidence="15">
    <location>
        <begin position="755"/>
        <end position="875"/>
    </location>
</feature>
<dbReference type="InterPro" id="IPR003594">
    <property type="entry name" value="HATPase_dom"/>
</dbReference>
<feature type="coiled-coil region" evidence="13">
    <location>
        <begin position="360"/>
        <end position="387"/>
    </location>
</feature>
<dbReference type="InterPro" id="IPR036890">
    <property type="entry name" value="HATPase_C_sf"/>
</dbReference>
<sequence>MLLTNMSIKSRLFSLCLIPTLVIIAFSANLAKDFQDRLHSYQLVDEKNETITLLAEFSHHLYVALNQRLAGQNANASINRAQQTMALIAKTAHTSDHVHHGIQTPNQASSFIEELQYLLPELVNSDSASTIELGQLIYTIYHDLLVEVHSLESHGTSLSVHHLDLVLSDLSWLYFWMEREAWLTQEIRWLEWQYSDYAEEYFRIRERQQLYLDKFVSLGADSQQVQVLLDLFASREFQRGTLAKEVLLSRSGENISPSEFVEIINTRNKAVEKRLITFSLSLRDQIAVSIRNAEKGLWLIGISGCSVFIIMFAWGASTVYRINSKLAKIILVMGHMKEKDGAEKIPIDGNDEFSSFAKRLNQIIEQQNEYERNLVQAKERAEAANKAKSIFLANMSHEIRTPLNGIIGMTEILSDSHLTTAQREILADVDISSHALLLLINDILDLSKIESGNLVLAPHCVDLRETVYETINMVSANALKQQVEVQVSFSLHLPSFIDVDDFRFQQVLMNLLSNAIKFTRNGVVAIELTAESQQLVCHVIDNGIGISHDKLSEIFKPFTQEDGSITRRYGGTGLGLAICRQLAELMGGKIEVNSTTGVGSRFSLTIPLTISEKQPEPINLAAHGILVSNDSNYLQLIKVESARLGVQLEVYNTVEDIPLKGDEVPFILYCTERSRSARKDVTKLRTYYPSAEVIGLSHHLFTKPELDVLLGGSIALPILGHRFEFVLEAALSKHQLKDISETSFEPDIHLSGVKKVLIVEDNLMNQKIASFFLNKIGIEYVIASNGLDALNAVKTGDSFCAILMDCMMPIMDGLTATKEIRRWEADKGKQKVPIIALTASVLPEEIQSCFEAGMDAYLPKPYKSQQLFDTFERLKVTL</sequence>
<keyword evidence="5" id="KW-0547">Nucleotide-binding</keyword>
<dbReference type="AlphaFoldDB" id="A0A177Y3I6"/>
<dbReference type="PRINTS" id="PR00344">
    <property type="entry name" value="BCTRLSENSOR"/>
</dbReference>
<evidence type="ECO:0000259" key="15">
    <source>
        <dbReference type="PROSITE" id="PS50110"/>
    </source>
</evidence>
<dbReference type="SUPFAM" id="SSF55874">
    <property type="entry name" value="ATPase domain of HSP90 chaperone/DNA topoisomerase II/histidine kinase"/>
    <property type="match status" value="1"/>
</dbReference>
<dbReference type="PROSITE" id="PS50109">
    <property type="entry name" value="HIS_KIN"/>
    <property type="match status" value="1"/>
</dbReference>
<dbReference type="SUPFAM" id="SSF47384">
    <property type="entry name" value="Homodimeric domain of signal transducing histidine kinase"/>
    <property type="match status" value="1"/>
</dbReference>
<dbReference type="Pfam" id="PF02518">
    <property type="entry name" value="HATPase_c"/>
    <property type="match status" value="1"/>
</dbReference>
<dbReference type="RefSeq" id="WP_054960968.1">
    <property type="nucleotide sequence ID" value="NZ_LLEI02000021.1"/>
</dbReference>
<dbReference type="PANTHER" id="PTHR45339">
    <property type="entry name" value="HYBRID SIGNAL TRANSDUCTION HISTIDINE KINASE J"/>
    <property type="match status" value="1"/>
</dbReference>
<dbReference type="InterPro" id="IPR001789">
    <property type="entry name" value="Sig_transdc_resp-reg_receiver"/>
</dbReference>